<evidence type="ECO:0000313" key="14">
    <source>
        <dbReference type="Proteomes" id="UP000738431"/>
    </source>
</evidence>
<evidence type="ECO:0000256" key="12">
    <source>
        <dbReference type="RuleBase" id="RU003862"/>
    </source>
</evidence>
<evidence type="ECO:0000256" key="4">
    <source>
        <dbReference type="ARBA" id="ARBA00022605"/>
    </source>
</evidence>
<protein>
    <recommendedName>
        <fullName evidence="12">Methylenetetrahydrofolate reductase</fullName>
        <ecNumber evidence="12">1.5.1.54</ecNumber>
    </recommendedName>
</protein>
<dbReference type="SUPFAM" id="SSF51730">
    <property type="entry name" value="FAD-linked oxidoreductase"/>
    <property type="match status" value="1"/>
</dbReference>
<proteinExistence type="inferred from homology"/>
<organism evidence="13 14">
    <name type="scientific">Actomonas aquatica</name>
    <dbReference type="NCBI Taxonomy" id="2866162"/>
    <lineage>
        <taxon>Bacteria</taxon>
        <taxon>Pseudomonadati</taxon>
        <taxon>Verrucomicrobiota</taxon>
        <taxon>Opitutia</taxon>
        <taxon>Opitutales</taxon>
        <taxon>Opitutaceae</taxon>
        <taxon>Actomonas</taxon>
    </lineage>
</organism>
<dbReference type="PANTHER" id="PTHR45754">
    <property type="entry name" value="METHYLENETETRAHYDROFOLATE REDUCTASE"/>
    <property type="match status" value="1"/>
</dbReference>
<evidence type="ECO:0000256" key="9">
    <source>
        <dbReference type="ARBA" id="ARBA00023167"/>
    </source>
</evidence>
<comment type="pathway">
    <text evidence="10">Amino-acid biosynthesis; L-methionine biosynthesis via de novo pathway.</text>
</comment>
<dbReference type="Pfam" id="PF02219">
    <property type="entry name" value="MTHFR"/>
    <property type="match status" value="1"/>
</dbReference>
<dbReference type="InterPro" id="IPR003171">
    <property type="entry name" value="Mehydrof_redctse-like"/>
</dbReference>
<dbReference type="EC" id="1.5.1.54" evidence="12"/>
<evidence type="ECO:0000256" key="1">
    <source>
        <dbReference type="ARBA" id="ARBA00001974"/>
    </source>
</evidence>
<keyword evidence="14" id="KW-1185">Reference proteome</keyword>
<evidence type="ECO:0000256" key="8">
    <source>
        <dbReference type="ARBA" id="ARBA00023027"/>
    </source>
</evidence>
<dbReference type="GO" id="GO:0004489">
    <property type="term" value="F:methylenetetrahydrofolate reductase [NAD(P)H] activity"/>
    <property type="evidence" value="ECO:0007669"/>
    <property type="project" value="UniProtKB-EC"/>
</dbReference>
<evidence type="ECO:0000256" key="6">
    <source>
        <dbReference type="ARBA" id="ARBA00022827"/>
    </source>
</evidence>
<dbReference type="EMBL" id="CP139781">
    <property type="protein sequence ID" value="WRQ89471.1"/>
    <property type="molecule type" value="Genomic_DNA"/>
</dbReference>
<dbReference type="NCBIfam" id="TIGR00676">
    <property type="entry name" value="fadh2"/>
    <property type="match status" value="1"/>
</dbReference>
<dbReference type="InterPro" id="IPR029041">
    <property type="entry name" value="FAD-linked_oxidoreductase-like"/>
</dbReference>
<evidence type="ECO:0000256" key="3">
    <source>
        <dbReference type="ARBA" id="ARBA00006743"/>
    </source>
</evidence>
<dbReference type="Gene3D" id="3.20.20.220">
    <property type="match status" value="1"/>
</dbReference>
<evidence type="ECO:0000256" key="5">
    <source>
        <dbReference type="ARBA" id="ARBA00022630"/>
    </source>
</evidence>
<keyword evidence="6 12" id="KW-0274">FAD</keyword>
<keyword evidence="9" id="KW-0486">Methionine biosynthesis</keyword>
<dbReference type="Proteomes" id="UP000738431">
    <property type="component" value="Chromosome"/>
</dbReference>
<dbReference type="RefSeq" id="WP_221029841.1">
    <property type="nucleotide sequence ID" value="NZ_CP139781.1"/>
</dbReference>
<keyword evidence="4" id="KW-0028">Amino-acid biosynthesis</keyword>
<reference evidence="13 14" key="1">
    <citation type="submission" date="2021-08" db="EMBL/GenBank/DDBJ databases">
        <authorList>
            <person name="Zhang D."/>
            <person name="Zhang A."/>
            <person name="Wang L."/>
        </authorList>
    </citation>
    <scope>NUCLEOTIDE SEQUENCE [LARGE SCALE GENOMIC DNA]</scope>
    <source>
        <strain evidence="13 14">WL0086</strain>
    </source>
</reference>
<dbReference type="CDD" id="cd00537">
    <property type="entry name" value="MTHFR"/>
    <property type="match status" value="1"/>
</dbReference>
<name>A0ABZ1CCT0_9BACT</name>
<evidence type="ECO:0000256" key="7">
    <source>
        <dbReference type="ARBA" id="ARBA00023002"/>
    </source>
</evidence>
<comment type="cofactor">
    <cofactor evidence="1 12">
        <name>FAD</name>
        <dbReference type="ChEBI" id="CHEBI:57692"/>
    </cofactor>
</comment>
<dbReference type="InterPro" id="IPR004620">
    <property type="entry name" value="MTHF_reductase_bac"/>
</dbReference>
<keyword evidence="7 12" id="KW-0560">Oxidoreductase</keyword>
<keyword evidence="5 12" id="KW-0285">Flavoprotein</keyword>
<sequence>MTQDRAISSLFSADRPLRSLEFFPPKSEDGVTALRETAQALSGIEWDFVSVTYGAGGTTRDRTAQVSSMLKDELGFTVMPHLTCVGHSRTELEAHADRLHADGFRNIMTLRGDPPKGETTFTPAADGLRYANELVSLLKSRHADFCLGVGGYPEKHPEATSLEVDLDNLKRKVDAGADFITTQLFFDNAIYFDFVEKCRARGITVPIVPGIMPVLSLKQIQRIVELSGTRLPDALRRRLDVAAPDPAVVEVIGIDWALDQIRDLVARGAPGYHLYILNRARPALALAAGLAA</sequence>
<comment type="pathway">
    <text evidence="2 12">One-carbon metabolism; tetrahydrofolate interconversion.</text>
</comment>
<evidence type="ECO:0000256" key="10">
    <source>
        <dbReference type="ARBA" id="ARBA00034478"/>
    </source>
</evidence>
<accession>A0ABZ1CCT0</accession>
<evidence type="ECO:0000313" key="13">
    <source>
        <dbReference type="EMBL" id="WRQ89471.1"/>
    </source>
</evidence>
<keyword evidence="8" id="KW-0520">NAD</keyword>
<dbReference type="PANTHER" id="PTHR45754:SF3">
    <property type="entry name" value="METHYLENETETRAHYDROFOLATE REDUCTASE (NADPH)"/>
    <property type="match status" value="1"/>
</dbReference>
<evidence type="ECO:0000256" key="2">
    <source>
        <dbReference type="ARBA" id="ARBA00004777"/>
    </source>
</evidence>
<reference evidence="13 14" key="2">
    <citation type="submission" date="2023-12" db="EMBL/GenBank/DDBJ databases">
        <title>Description of an unclassified Opitutus bacterium of Verrucomicrobiota.</title>
        <authorList>
            <person name="Zhang D.-F."/>
        </authorList>
    </citation>
    <scope>NUCLEOTIDE SEQUENCE [LARGE SCALE GENOMIC DNA]</scope>
    <source>
        <strain evidence="13 14">WL0086</strain>
    </source>
</reference>
<comment type="similarity">
    <text evidence="3 12">Belongs to the methylenetetrahydrofolate reductase family.</text>
</comment>
<gene>
    <name evidence="13" type="primary">metF</name>
    <name evidence="13" type="ORF">K1X11_008620</name>
</gene>
<comment type="catalytic activity">
    <reaction evidence="11">
        <text>(6S)-5-methyl-5,6,7,8-tetrahydrofolate + NAD(+) = (6R)-5,10-methylene-5,6,7,8-tetrahydrofolate + NADH + H(+)</text>
        <dbReference type="Rhea" id="RHEA:19821"/>
        <dbReference type="ChEBI" id="CHEBI:15378"/>
        <dbReference type="ChEBI" id="CHEBI:15636"/>
        <dbReference type="ChEBI" id="CHEBI:18608"/>
        <dbReference type="ChEBI" id="CHEBI:57540"/>
        <dbReference type="ChEBI" id="CHEBI:57945"/>
        <dbReference type="EC" id="1.5.1.54"/>
    </reaction>
    <physiologicalReaction direction="right-to-left" evidence="11">
        <dbReference type="Rhea" id="RHEA:19823"/>
    </physiologicalReaction>
</comment>
<evidence type="ECO:0000256" key="11">
    <source>
        <dbReference type="ARBA" id="ARBA00048628"/>
    </source>
</evidence>